<feature type="transmembrane region" description="Helical" evidence="6">
    <location>
        <begin position="86"/>
        <end position="104"/>
    </location>
</feature>
<accession>A0ABW1NAQ6</accession>
<name>A0ABW1NAQ6_9ACTN</name>
<comment type="subcellular location">
    <subcellularLocation>
        <location evidence="1">Cell membrane</location>
        <topology evidence="1">Multi-pass membrane protein</topology>
    </subcellularLocation>
</comment>
<dbReference type="PROSITE" id="PS50850">
    <property type="entry name" value="MFS"/>
    <property type="match status" value="1"/>
</dbReference>
<evidence type="ECO:0000256" key="2">
    <source>
        <dbReference type="ARBA" id="ARBA00022692"/>
    </source>
</evidence>
<dbReference type="InterPro" id="IPR011701">
    <property type="entry name" value="MFS"/>
</dbReference>
<dbReference type="Proteomes" id="UP001596137">
    <property type="component" value="Unassembled WGS sequence"/>
</dbReference>
<dbReference type="PANTHER" id="PTHR11360:SF284">
    <property type="entry name" value="EG:103B4.3 PROTEIN-RELATED"/>
    <property type="match status" value="1"/>
</dbReference>
<evidence type="ECO:0000313" key="8">
    <source>
        <dbReference type="EMBL" id="MFC6080013.1"/>
    </source>
</evidence>
<feature type="transmembrane region" description="Helical" evidence="6">
    <location>
        <begin position="346"/>
        <end position="367"/>
    </location>
</feature>
<dbReference type="Pfam" id="PF07690">
    <property type="entry name" value="MFS_1"/>
    <property type="match status" value="1"/>
</dbReference>
<feature type="transmembrane region" description="Helical" evidence="6">
    <location>
        <begin position="18"/>
        <end position="37"/>
    </location>
</feature>
<dbReference type="InterPro" id="IPR020846">
    <property type="entry name" value="MFS_dom"/>
</dbReference>
<dbReference type="EMBL" id="JBHSRF010000002">
    <property type="protein sequence ID" value="MFC6080013.1"/>
    <property type="molecule type" value="Genomic_DNA"/>
</dbReference>
<feature type="transmembrane region" description="Helical" evidence="6">
    <location>
        <begin position="110"/>
        <end position="132"/>
    </location>
</feature>
<feature type="domain" description="Major facilitator superfamily (MFS) profile" evidence="7">
    <location>
        <begin position="20"/>
        <end position="434"/>
    </location>
</feature>
<feature type="transmembrane region" description="Helical" evidence="6">
    <location>
        <begin position="288"/>
        <end position="310"/>
    </location>
</feature>
<comment type="caution">
    <text evidence="8">The sequence shown here is derived from an EMBL/GenBank/DDBJ whole genome shotgun (WGS) entry which is preliminary data.</text>
</comment>
<feature type="transmembrane region" description="Helical" evidence="6">
    <location>
        <begin position="322"/>
        <end position="340"/>
    </location>
</feature>
<proteinExistence type="predicted"/>
<keyword evidence="3 6" id="KW-1133">Transmembrane helix</keyword>
<feature type="transmembrane region" description="Helical" evidence="6">
    <location>
        <begin position="144"/>
        <end position="168"/>
    </location>
</feature>
<keyword evidence="9" id="KW-1185">Reference proteome</keyword>
<dbReference type="CDD" id="cd17355">
    <property type="entry name" value="MFS_YcxA_like"/>
    <property type="match status" value="1"/>
</dbReference>
<feature type="transmembrane region" description="Helical" evidence="6">
    <location>
        <begin position="379"/>
        <end position="398"/>
    </location>
</feature>
<feature type="transmembrane region" description="Helical" evidence="6">
    <location>
        <begin position="253"/>
        <end position="276"/>
    </location>
</feature>
<evidence type="ECO:0000313" key="9">
    <source>
        <dbReference type="Proteomes" id="UP001596137"/>
    </source>
</evidence>
<dbReference type="PANTHER" id="PTHR11360">
    <property type="entry name" value="MONOCARBOXYLATE TRANSPORTER"/>
    <property type="match status" value="1"/>
</dbReference>
<reference evidence="9" key="1">
    <citation type="journal article" date="2019" name="Int. J. Syst. Evol. Microbiol.">
        <title>The Global Catalogue of Microorganisms (GCM) 10K type strain sequencing project: providing services to taxonomists for standard genome sequencing and annotation.</title>
        <authorList>
            <consortium name="The Broad Institute Genomics Platform"/>
            <consortium name="The Broad Institute Genome Sequencing Center for Infectious Disease"/>
            <person name="Wu L."/>
            <person name="Ma J."/>
        </authorList>
    </citation>
    <scope>NUCLEOTIDE SEQUENCE [LARGE SCALE GENOMIC DNA]</scope>
    <source>
        <strain evidence="9">JCM 30346</strain>
    </source>
</reference>
<dbReference type="SUPFAM" id="SSF103473">
    <property type="entry name" value="MFS general substrate transporter"/>
    <property type="match status" value="1"/>
</dbReference>
<feature type="region of interest" description="Disordered" evidence="5">
    <location>
        <begin position="206"/>
        <end position="231"/>
    </location>
</feature>
<evidence type="ECO:0000256" key="5">
    <source>
        <dbReference type="SAM" id="MobiDB-lite"/>
    </source>
</evidence>
<feature type="compositionally biased region" description="Pro residues" evidence="5">
    <location>
        <begin position="209"/>
        <end position="222"/>
    </location>
</feature>
<feature type="transmembrane region" description="Helical" evidence="6">
    <location>
        <begin position="57"/>
        <end position="79"/>
    </location>
</feature>
<evidence type="ECO:0000256" key="4">
    <source>
        <dbReference type="ARBA" id="ARBA00023136"/>
    </source>
</evidence>
<dbReference type="InterPro" id="IPR050327">
    <property type="entry name" value="Proton-linked_MCT"/>
</dbReference>
<keyword evidence="2 6" id="KW-0812">Transmembrane</keyword>
<evidence type="ECO:0000256" key="1">
    <source>
        <dbReference type="ARBA" id="ARBA00004651"/>
    </source>
</evidence>
<organism evidence="8 9">
    <name type="scientific">Sphaerisporangium aureirubrum</name>
    <dbReference type="NCBI Taxonomy" id="1544736"/>
    <lineage>
        <taxon>Bacteria</taxon>
        <taxon>Bacillati</taxon>
        <taxon>Actinomycetota</taxon>
        <taxon>Actinomycetes</taxon>
        <taxon>Streptosporangiales</taxon>
        <taxon>Streptosporangiaceae</taxon>
        <taxon>Sphaerisporangium</taxon>
    </lineage>
</organism>
<protein>
    <submittedName>
        <fullName evidence="8">MFS transporter</fullName>
    </submittedName>
</protein>
<dbReference type="Gene3D" id="1.20.1250.20">
    <property type="entry name" value="MFS general substrate transporter like domains"/>
    <property type="match status" value="2"/>
</dbReference>
<keyword evidence="4 6" id="KW-0472">Membrane</keyword>
<evidence type="ECO:0000256" key="6">
    <source>
        <dbReference type="SAM" id="Phobius"/>
    </source>
</evidence>
<sequence>MVGMTTVESQGRRRLHRAWIVAGVAFVAIVGAAGFRATPGVLITPLEDEFGWSRGTISLAVSVNLVLFGVTAPFAAALMDRFGMRRVVACALLLVALGSGLTVFMTESWQLIACWGVLVGLGTGSMALVFVATVTDRWFVRHRGIVTGILTAGGAAGQLVFLPLLAWIAEGPGWRTAALLVAAAALTVVPLVLLLLRDRPQDIGLTPLGAPPPLPAESPAPGPGGTAAAGARSGGAAVRALSVLRSAARTRPFWYLVGGFAICGASTNGLVGTHFIPAAHDHGMPETTAAGLLALVGVFDIVGTVLSGWLSDRIDPRKLLGAYYVLRGLSLLVLPALFAATTEPSMLVFIIFYGLDWVATVPPTVALCRTIYGKDGSVVFGWVFASHQIGAAIAAVAAGVTRDHLGHYNVAWYTAGILCALAALMSLRITTRPAPPASHPSPPVPQPAATP</sequence>
<dbReference type="RefSeq" id="WP_380746734.1">
    <property type="nucleotide sequence ID" value="NZ_JBHSRF010000002.1"/>
</dbReference>
<feature type="transmembrane region" description="Helical" evidence="6">
    <location>
        <begin position="174"/>
        <end position="196"/>
    </location>
</feature>
<gene>
    <name evidence="8" type="ORF">ACFP1K_02495</name>
</gene>
<evidence type="ECO:0000259" key="7">
    <source>
        <dbReference type="PROSITE" id="PS50850"/>
    </source>
</evidence>
<evidence type="ECO:0000256" key="3">
    <source>
        <dbReference type="ARBA" id="ARBA00022989"/>
    </source>
</evidence>
<dbReference type="InterPro" id="IPR036259">
    <property type="entry name" value="MFS_trans_sf"/>
</dbReference>
<feature type="transmembrane region" description="Helical" evidence="6">
    <location>
        <begin position="410"/>
        <end position="429"/>
    </location>
</feature>